<accession>A0A0A0HG71</accession>
<reference evidence="2 3" key="1">
    <citation type="submission" date="2013-01" db="EMBL/GenBank/DDBJ databases">
        <authorList>
            <person name="Fiebig A."/>
            <person name="Goeker M."/>
            <person name="Klenk H.-P.P."/>
        </authorList>
    </citation>
    <scope>NUCLEOTIDE SEQUENCE [LARGE SCALE GENOMIC DNA]</scope>
    <source>
        <strain evidence="2 3">DSM 17069</strain>
    </source>
</reference>
<evidence type="ECO:0000313" key="3">
    <source>
        <dbReference type="Proteomes" id="UP000030021"/>
    </source>
</evidence>
<dbReference type="EMBL" id="AONH01000016">
    <property type="protein sequence ID" value="KGM86762.1"/>
    <property type="molecule type" value="Genomic_DNA"/>
</dbReference>
<dbReference type="PATRIC" id="fig|1288298.3.peg.3066"/>
<dbReference type="eggNOG" id="COG4387">
    <property type="taxonomic scope" value="Bacteria"/>
</dbReference>
<dbReference type="STRING" id="215743.ROSMUCSMR3_03493"/>
<dbReference type="InterPro" id="IPR009752">
    <property type="entry name" value="Phage_Mu_GpJ"/>
</dbReference>
<evidence type="ECO:0000256" key="1">
    <source>
        <dbReference type="SAM" id="MobiDB-lite"/>
    </source>
</evidence>
<sequence>MGRQGADPLMPYLTTQDMIDRYGEGFLAEITARDGTPGVVDTGVLQVAVDDAVALVESYVAGLYNSANPPRALTVHAAAIAWYRLLGARAAAFDGAKDGHDAAFAFLRQVREGEASLGDETPEDTGRGNPQLPQISAPAGTFSRDSLKGF</sequence>
<comment type="caution">
    <text evidence="2">The sequence shown here is derived from an EMBL/GenBank/DDBJ whole genome shotgun (WGS) entry which is preliminary data.</text>
</comment>
<evidence type="ECO:0000313" key="2">
    <source>
        <dbReference type="EMBL" id="KGM86762.1"/>
    </source>
</evidence>
<dbReference type="HOGENOM" id="CLU_112375_1_1_5"/>
<feature type="region of interest" description="Disordered" evidence="1">
    <location>
        <begin position="115"/>
        <end position="150"/>
    </location>
</feature>
<protein>
    <submittedName>
        <fullName evidence="2">Mu-like prophage protein gp36</fullName>
    </submittedName>
</protein>
<dbReference type="Pfam" id="PF07030">
    <property type="entry name" value="Phage_Mu_Gp36"/>
    <property type="match status" value="1"/>
</dbReference>
<dbReference type="Proteomes" id="UP000030021">
    <property type="component" value="Unassembled WGS sequence"/>
</dbReference>
<name>A0A0A0HG71_9RHOB</name>
<organism evidence="2 3">
    <name type="scientific">Roseovarius mucosus DSM 17069</name>
    <dbReference type="NCBI Taxonomy" id="1288298"/>
    <lineage>
        <taxon>Bacteria</taxon>
        <taxon>Pseudomonadati</taxon>
        <taxon>Pseudomonadota</taxon>
        <taxon>Alphaproteobacteria</taxon>
        <taxon>Rhodobacterales</taxon>
        <taxon>Roseobacteraceae</taxon>
        <taxon>Roseovarius</taxon>
    </lineage>
</organism>
<dbReference type="AlphaFoldDB" id="A0A0A0HG71"/>
<proteinExistence type="predicted"/>
<gene>
    <name evidence="2" type="ORF">rosmuc_03055</name>
</gene>